<dbReference type="Proteomes" id="UP001160148">
    <property type="component" value="Unassembled WGS sequence"/>
</dbReference>
<evidence type="ECO:0000313" key="3">
    <source>
        <dbReference type="Proteomes" id="UP001160148"/>
    </source>
</evidence>
<organism evidence="2 3">
    <name type="scientific">Macrosiphum euphorbiae</name>
    <name type="common">potato aphid</name>
    <dbReference type="NCBI Taxonomy" id="13131"/>
    <lineage>
        <taxon>Eukaryota</taxon>
        <taxon>Metazoa</taxon>
        <taxon>Ecdysozoa</taxon>
        <taxon>Arthropoda</taxon>
        <taxon>Hexapoda</taxon>
        <taxon>Insecta</taxon>
        <taxon>Pterygota</taxon>
        <taxon>Neoptera</taxon>
        <taxon>Paraneoptera</taxon>
        <taxon>Hemiptera</taxon>
        <taxon>Sternorrhyncha</taxon>
        <taxon>Aphidomorpha</taxon>
        <taxon>Aphidoidea</taxon>
        <taxon>Aphididae</taxon>
        <taxon>Macrosiphini</taxon>
        <taxon>Macrosiphum</taxon>
    </lineage>
</organism>
<gene>
    <name evidence="2" type="ORF">MEUPH1_LOCUS16538</name>
</gene>
<dbReference type="AlphaFoldDB" id="A0AAV0WZN3"/>
<feature type="region of interest" description="Disordered" evidence="1">
    <location>
        <begin position="1"/>
        <end position="73"/>
    </location>
</feature>
<evidence type="ECO:0000313" key="2">
    <source>
        <dbReference type="EMBL" id="CAI6361343.1"/>
    </source>
</evidence>
<evidence type="ECO:0000256" key="1">
    <source>
        <dbReference type="SAM" id="MobiDB-lite"/>
    </source>
</evidence>
<keyword evidence="3" id="KW-1185">Reference proteome</keyword>
<accession>A0AAV0WZN3</accession>
<proteinExistence type="predicted"/>
<feature type="compositionally biased region" description="Polar residues" evidence="1">
    <location>
        <begin position="60"/>
        <end position="73"/>
    </location>
</feature>
<comment type="caution">
    <text evidence="2">The sequence shown here is derived from an EMBL/GenBank/DDBJ whole genome shotgun (WGS) entry which is preliminary data.</text>
</comment>
<protein>
    <submittedName>
        <fullName evidence="2">Uncharacterized protein</fullName>
    </submittedName>
</protein>
<reference evidence="2 3" key="1">
    <citation type="submission" date="2023-01" db="EMBL/GenBank/DDBJ databases">
        <authorList>
            <person name="Whitehead M."/>
        </authorList>
    </citation>
    <scope>NUCLEOTIDE SEQUENCE [LARGE SCALE GENOMIC DNA]</scope>
</reference>
<name>A0AAV0WZN3_9HEMI</name>
<dbReference type="EMBL" id="CARXXK010000003">
    <property type="protein sequence ID" value="CAI6361343.1"/>
    <property type="molecule type" value="Genomic_DNA"/>
</dbReference>
<feature type="compositionally biased region" description="Polar residues" evidence="1">
    <location>
        <begin position="1"/>
        <end position="14"/>
    </location>
</feature>
<sequence>MVTIKSSWYRNPTRSPGDRTEMDFQPPADALCGVRREQSVRRGVGNARATGGRSAKTDPITPSSAAVAQSIAL</sequence>